<evidence type="ECO:0000256" key="5">
    <source>
        <dbReference type="ARBA" id="ARBA00022729"/>
    </source>
</evidence>
<keyword evidence="4 10" id="KW-0812">Transmembrane</keyword>
<sequence length="624" mass="67929">MIKIPAISRLMFISAYSISACSLASQDASQQVERMNILGTRLAINNHSQLSQFATKASINLPAQLNQIPGLQVNPNAGPGSVNELFLQGADSNYTLVMLNGIPLNDGTNSRGGAANISLLNPFLVDRIDVVQGAQSSLYGSQGLAGAVNFVALPDATEFEGQAPHKIRLGADSRSGFMLGAQAQFERLSIKLASERAPEMYPQSELKTNTALIVASPDLSSGELTLTLLASNGDSQGYAPDSGGEQYAETTALEKSEHDNVSVAGNYQNTFDDTQIWLQGIYIDKQHDVDSSSVAPGVRDPAGLPASFNANKLRQVRLSGHVQHHFEHSRWLMGIDYVDETGKSQGELDFNVFSVPTDFNIERDYFAYFAEGQINLTTDLGATVAARVDDTEQDSVFSPSVDVAWQVDNQHRISVNWGKGFKLPSFYALGHPLIGNEALKSERSETRQLRFERRDSLGFWSINLFDNSFENLVDFEPGPPPQLVNRAQSDTSGVTLGFASHISTSDFRWAANYTYLDAKADGQVLLGRAQHSAHFSLSKEFVQNGITLNATLDYKGRVFASSIPTAQIEIGNGTNLGLDAAVVLTQGYTLRVGLQNTLQQDLEFSVGNRHAGRYAWAMLDVEFN</sequence>
<keyword evidence="7 11" id="KW-0798">TonB box</keyword>
<gene>
    <name evidence="15" type="ORF">GCHA_0461</name>
</gene>
<evidence type="ECO:0000259" key="13">
    <source>
        <dbReference type="Pfam" id="PF00593"/>
    </source>
</evidence>
<dbReference type="PANTHER" id="PTHR30069:SF53">
    <property type="entry name" value="COLICIN I RECEPTOR-RELATED"/>
    <property type="match status" value="1"/>
</dbReference>
<dbReference type="PANTHER" id="PTHR30069">
    <property type="entry name" value="TONB-DEPENDENT OUTER MEMBRANE RECEPTOR"/>
    <property type="match status" value="1"/>
</dbReference>
<evidence type="ECO:0000256" key="1">
    <source>
        <dbReference type="ARBA" id="ARBA00004571"/>
    </source>
</evidence>
<keyword evidence="6" id="KW-0406">Ion transport</keyword>
<dbReference type="SUPFAM" id="SSF56935">
    <property type="entry name" value="Porins"/>
    <property type="match status" value="1"/>
</dbReference>
<evidence type="ECO:0000259" key="14">
    <source>
        <dbReference type="Pfam" id="PF07715"/>
    </source>
</evidence>
<keyword evidence="9 10" id="KW-0998">Cell outer membrane</keyword>
<feature type="domain" description="TonB-dependent receptor-like beta-barrel" evidence="13">
    <location>
        <begin position="238"/>
        <end position="596"/>
    </location>
</feature>
<name>A0AAV3UTP9_9ALTE</name>
<dbReference type="AlphaFoldDB" id="A0AAV3UTP9"/>
<feature type="signal peptide" evidence="12">
    <location>
        <begin position="1"/>
        <end position="19"/>
    </location>
</feature>
<dbReference type="GO" id="GO:0009279">
    <property type="term" value="C:cell outer membrane"/>
    <property type="evidence" value="ECO:0007669"/>
    <property type="project" value="UniProtKB-SubCell"/>
</dbReference>
<evidence type="ECO:0000256" key="11">
    <source>
        <dbReference type="RuleBase" id="RU003357"/>
    </source>
</evidence>
<dbReference type="PROSITE" id="PS52016">
    <property type="entry name" value="TONB_DEPENDENT_REC_3"/>
    <property type="match status" value="1"/>
</dbReference>
<keyword evidence="5 12" id="KW-0732">Signal</keyword>
<dbReference type="GO" id="GO:0015889">
    <property type="term" value="P:cobalamin transport"/>
    <property type="evidence" value="ECO:0007669"/>
    <property type="project" value="TreeGrafter"/>
</dbReference>
<keyword evidence="8 10" id="KW-0472">Membrane</keyword>
<comment type="subcellular location">
    <subcellularLocation>
        <location evidence="1 10">Cell outer membrane</location>
        <topology evidence="1 10">Multi-pass membrane protein</topology>
    </subcellularLocation>
</comment>
<evidence type="ECO:0000313" key="16">
    <source>
        <dbReference type="Proteomes" id="UP000006320"/>
    </source>
</evidence>
<dbReference type="InterPro" id="IPR000531">
    <property type="entry name" value="Beta-barrel_TonB"/>
</dbReference>
<evidence type="ECO:0000313" key="15">
    <source>
        <dbReference type="EMBL" id="GAC08425.1"/>
    </source>
</evidence>
<evidence type="ECO:0000256" key="4">
    <source>
        <dbReference type="ARBA" id="ARBA00022692"/>
    </source>
</evidence>
<evidence type="ECO:0000256" key="6">
    <source>
        <dbReference type="ARBA" id="ARBA00023065"/>
    </source>
</evidence>
<evidence type="ECO:0000256" key="12">
    <source>
        <dbReference type="SAM" id="SignalP"/>
    </source>
</evidence>
<protein>
    <submittedName>
        <fullName evidence="15">Iron complex outermembrane recepter protein</fullName>
    </submittedName>
</protein>
<evidence type="ECO:0000256" key="10">
    <source>
        <dbReference type="PROSITE-ProRule" id="PRU01360"/>
    </source>
</evidence>
<dbReference type="GO" id="GO:0006811">
    <property type="term" value="P:monoatomic ion transport"/>
    <property type="evidence" value="ECO:0007669"/>
    <property type="project" value="UniProtKB-KW"/>
</dbReference>
<organism evidence="15 16">
    <name type="scientific">Paraglaciecola chathamensis S18K6</name>
    <dbReference type="NCBI Taxonomy" id="1127672"/>
    <lineage>
        <taxon>Bacteria</taxon>
        <taxon>Pseudomonadati</taxon>
        <taxon>Pseudomonadota</taxon>
        <taxon>Gammaproteobacteria</taxon>
        <taxon>Alteromonadales</taxon>
        <taxon>Alteromonadaceae</taxon>
        <taxon>Paraglaciecola</taxon>
    </lineage>
</organism>
<dbReference type="Proteomes" id="UP000006320">
    <property type="component" value="Unassembled WGS sequence"/>
</dbReference>
<dbReference type="InterPro" id="IPR012910">
    <property type="entry name" value="Plug_dom"/>
</dbReference>
<comment type="caution">
    <text evidence="15">The sequence shown here is derived from an EMBL/GenBank/DDBJ whole genome shotgun (WGS) entry which is preliminary data.</text>
</comment>
<accession>A0AAV3UTP9</accession>
<evidence type="ECO:0000256" key="2">
    <source>
        <dbReference type="ARBA" id="ARBA00022448"/>
    </source>
</evidence>
<dbReference type="PROSITE" id="PS51257">
    <property type="entry name" value="PROKAR_LIPOPROTEIN"/>
    <property type="match status" value="1"/>
</dbReference>
<dbReference type="EMBL" id="BAEM01000007">
    <property type="protein sequence ID" value="GAC08425.1"/>
    <property type="molecule type" value="Genomic_DNA"/>
</dbReference>
<evidence type="ECO:0000256" key="9">
    <source>
        <dbReference type="ARBA" id="ARBA00023237"/>
    </source>
</evidence>
<comment type="similarity">
    <text evidence="10 11">Belongs to the TonB-dependent receptor family.</text>
</comment>
<keyword evidence="2 10" id="KW-0813">Transport</keyword>
<dbReference type="Gene3D" id="2.40.170.20">
    <property type="entry name" value="TonB-dependent receptor, beta-barrel domain"/>
    <property type="match status" value="1"/>
</dbReference>
<dbReference type="RefSeq" id="WP_007984568.1">
    <property type="nucleotide sequence ID" value="NZ_BAEM01000007.1"/>
</dbReference>
<dbReference type="InterPro" id="IPR039426">
    <property type="entry name" value="TonB-dep_rcpt-like"/>
</dbReference>
<reference evidence="15 16" key="1">
    <citation type="journal article" date="2017" name="Antonie Van Leeuwenhoek">
        <title>Rhizobium rhizosphaerae sp. nov., a novel species isolated from rice rhizosphere.</title>
        <authorList>
            <person name="Zhao J.J."/>
            <person name="Zhang J."/>
            <person name="Zhang R.J."/>
            <person name="Zhang C.W."/>
            <person name="Yin H.Q."/>
            <person name="Zhang X.X."/>
        </authorList>
    </citation>
    <scope>NUCLEOTIDE SEQUENCE [LARGE SCALE GENOMIC DNA]</scope>
    <source>
        <strain evidence="15 16">S18K6</strain>
    </source>
</reference>
<keyword evidence="3 10" id="KW-1134">Transmembrane beta strand</keyword>
<feature type="chain" id="PRO_5043349041" evidence="12">
    <location>
        <begin position="20"/>
        <end position="624"/>
    </location>
</feature>
<evidence type="ECO:0000256" key="8">
    <source>
        <dbReference type="ARBA" id="ARBA00023136"/>
    </source>
</evidence>
<dbReference type="Gene3D" id="2.170.130.10">
    <property type="entry name" value="TonB-dependent receptor, plug domain"/>
    <property type="match status" value="1"/>
</dbReference>
<feature type="domain" description="TonB-dependent receptor plug" evidence="14">
    <location>
        <begin position="56"/>
        <end position="147"/>
    </location>
</feature>
<dbReference type="Pfam" id="PF07715">
    <property type="entry name" value="Plug"/>
    <property type="match status" value="1"/>
</dbReference>
<evidence type="ECO:0000256" key="7">
    <source>
        <dbReference type="ARBA" id="ARBA00023077"/>
    </source>
</evidence>
<evidence type="ECO:0000256" key="3">
    <source>
        <dbReference type="ARBA" id="ARBA00022452"/>
    </source>
</evidence>
<dbReference type="Pfam" id="PF00593">
    <property type="entry name" value="TonB_dep_Rec_b-barrel"/>
    <property type="match status" value="1"/>
</dbReference>
<proteinExistence type="inferred from homology"/>
<dbReference type="InterPro" id="IPR037066">
    <property type="entry name" value="Plug_dom_sf"/>
</dbReference>
<dbReference type="InterPro" id="IPR036942">
    <property type="entry name" value="Beta-barrel_TonB_sf"/>
</dbReference>